<evidence type="ECO:0008006" key="3">
    <source>
        <dbReference type="Google" id="ProtNLM"/>
    </source>
</evidence>
<gene>
    <name evidence="2" type="ORF">NERG_02055</name>
</gene>
<dbReference type="AlphaFoldDB" id="H8ZEN4"/>
<reference evidence="2" key="1">
    <citation type="submission" date="2011-03" db="EMBL/GenBank/DDBJ databases">
        <title>The Genome Sequence of Nematocida sp1 strain ERTm2.</title>
        <authorList>
            <consortium name="The Broad Institute Genome Sequencing Platform"/>
            <consortium name="The Broad Institute Genome Sequencing Center for Infectious Disease"/>
            <person name="Cuomo C."/>
            <person name="Troemel E."/>
            <person name="Young S.K."/>
            <person name="Zeng Q."/>
            <person name="Gargeya S."/>
            <person name="Fitzgerald M."/>
            <person name="Haas B."/>
            <person name="Abouelleil A."/>
            <person name="Alvarado L."/>
            <person name="Arachchi H.M."/>
            <person name="Berlin A."/>
            <person name="Brown A."/>
            <person name="Chapman S.B."/>
            <person name="Chen Z."/>
            <person name="Dunbar C."/>
            <person name="Freedman E."/>
            <person name="Gearin G."/>
            <person name="Gellesch M."/>
            <person name="Goldberg J."/>
            <person name="Griggs A."/>
            <person name="Gujja S."/>
            <person name="Heilman E.R."/>
            <person name="Heiman D."/>
            <person name="Howarth C."/>
            <person name="Larson L."/>
            <person name="Lui A."/>
            <person name="MacDonald P.J.P."/>
            <person name="Mehta T."/>
            <person name="Montmayeur A."/>
            <person name="Murphy C."/>
            <person name="Neiman D."/>
            <person name="Pearson M."/>
            <person name="Priest M."/>
            <person name="Roberts A."/>
            <person name="Saif S."/>
            <person name="Shea T."/>
            <person name="Shenoy N."/>
            <person name="Sisk P."/>
            <person name="Stolte C."/>
            <person name="Sykes S."/>
            <person name="White J."/>
            <person name="Yandava C."/>
            <person name="Wortman J."/>
            <person name="Nusbaum C."/>
            <person name="Birren B."/>
        </authorList>
    </citation>
    <scope>NUCLEOTIDE SEQUENCE</scope>
    <source>
        <strain evidence="2">ERTm2</strain>
    </source>
</reference>
<evidence type="ECO:0000313" key="2">
    <source>
        <dbReference type="EMBL" id="EHY64999.1"/>
    </source>
</evidence>
<name>H8ZEN4_NEMA1</name>
<dbReference type="HOGENOM" id="CLU_009987_0_0_1"/>
<feature type="region of interest" description="Disordered" evidence="1">
    <location>
        <begin position="411"/>
        <end position="470"/>
    </location>
</feature>
<sequence>MRDSSSTALAQEFQSLLEELGIEGENRKVLLALPTEQKLRMINAQNKSMQISGIEIANQFKNIKKPFSISYNITDIEEYIKEIRILRLKFVEITEREVEKAIEKNLLEDVWGVISALAPKAEVQDSRMYLQLENTKQNKPIYRILEPTVNFFKTLLKSPAIIRSLQGSTKLFTEIFMHFPSEYAGISTIILQIAAKCSTIYMDVFLDYLFRSSKHEVHAYCIPACDIRMKRILDEIHYNLTFRTIDEEYAIAFLHLLVDFYSEPPLVGIMLDSLLRMCDIGRVLSKIESTFCGTRKLIGEVIEMQEKVRSMAGEIDVRQIQMDTEDTKKDLTYIVNVLSVLNRINSSRIYDVVQYIRGCVLEESVYKNKDIAKIEQERAIRKKKAEKETYTCICKDIIRGKELQAPIFPSPTAISVNSTQKDGKTEEGTKQKDPEAVSVSLSESKAPSVLARTKELKTPTPTEKNTSQRTMVENEGFNIPDGILTKIETDSLVSKIIKNIASISLTKDQCISLKKAIDGRDALAIEKNLPEDTSKVPISTSPSNGPPTMPLSKPPTAPISKPPTMPLNRPPTAPLNRPPVAPLSKPPAMPLGRPPTMPLGRPPVAPISKPPVAPHNRPPVAPINRPPTMPLVKPPTMPLNKPPIGGSMPSVSKMPAPPIMKKPLSGDLDPGSTVPIPTRPKIGVCPPMGIPKNDFAKKSESVLSKETSTDETTINSAEVSKPGPRALYIEQAALLQPSNPQQIPYEVHIRKPGTTGLWSVLDKSELTIFKKEDFSAFERKKLIKPLKKKRP</sequence>
<dbReference type="Proteomes" id="UP000005622">
    <property type="component" value="Unassembled WGS sequence"/>
</dbReference>
<dbReference type="STRING" id="944018.H8ZEN4"/>
<feature type="region of interest" description="Disordered" evidence="1">
    <location>
        <begin position="651"/>
        <end position="693"/>
    </location>
</feature>
<protein>
    <recommendedName>
        <fullName evidence="3">FH2 domain-containing protein</fullName>
    </recommendedName>
</protein>
<evidence type="ECO:0000256" key="1">
    <source>
        <dbReference type="SAM" id="MobiDB-lite"/>
    </source>
</evidence>
<feature type="compositionally biased region" description="Basic and acidic residues" evidence="1">
    <location>
        <begin position="421"/>
        <end position="435"/>
    </location>
</feature>
<organism evidence="2">
    <name type="scientific">Nematocida ausubeli (strain ATCC PRA-371 / ERTm2)</name>
    <name type="common">Nematode killer fungus</name>
    <dbReference type="NCBI Taxonomy" id="1913371"/>
    <lineage>
        <taxon>Eukaryota</taxon>
        <taxon>Fungi</taxon>
        <taxon>Fungi incertae sedis</taxon>
        <taxon>Microsporidia</taxon>
        <taxon>Nematocida</taxon>
    </lineage>
</organism>
<dbReference type="EMBL" id="JH604637">
    <property type="protein sequence ID" value="EHY64999.1"/>
    <property type="molecule type" value="Genomic_DNA"/>
</dbReference>
<accession>H8ZEN4</accession>
<feature type="compositionally biased region" description="Pro residues" evidence="1">
    <location>
        <begin position="544"/>
        <end position="594"/>
    </location>
</feature>
<feature type="region of interest" description="Disordered" evidence="1">
    <location>
        <begin position="533"/>
        <end position="594"/>
    </location>
</feature>
<proteinExistence type="predicted"/>